<keyword evidence="1" id="KW-0677">Repeat</keyword>
<evidence type="ECO:0000313" key="6">
    <source>
        <dbReference type="Proteomes" id="UP000238762"/>
    </source>
</evidence>
<keyword evidence="6" id="KW-1185">Reference proteome</keyword>
<evidence type="ECO:0000256" key="2">
    <source>
        <dbReference type="ARBA" id="ARBA00023043"/>
    </source>
</evidence>
<reference evidence="5 6" key="2">
    <citation type="submission" date="2018-03" db="EMBL/GenBank/DDBJ databases">
        <title>The ancient ancestry and fast evolution of plastids.</title>
        <authorList>
            <person name="Moore K.R."/>
            <person name="Magnabosco C."/>
            <person name="Momper L."/>
            <person name="Gold D.A."/>
            <person name="Bosak T."/>
            <person name="Fournier G.P."/>
        </authorList>
    </citation>
    <scope>NUCLEOTIDE SEQUENCE [LARGE SCALE GENOMIC DNA]</scope>
    <source>
        <strain evidence="5 6">CCAP 1448/3</strain>
    </source>
</reference>
<gene>
    <name evidence="5" type="ORF">C7B64_09635</name>
</gene>
<evidence type="ECO:0000259" key="4">
    <source>
        <dbReference type="Pfam" id="PF12680"/>
    </source>
</evidence>
<dbReference type="PROSITE" id="PS50297">
    <property type="entry name" value="ANK_REP_REGION"/>
    <property type="match status" value="5"/>
</dbReference>
<dbReference type="InterPro" id="IPR002110">
    <property type="entry name" value="Ankyrin_rpt"/>
</dbReference>
<dbReference type="SMART" id="SM00248">
    <property type="entry name" value="ANK"/>
    <property type="match status" value="8"/>
</dbReference>
<dbReference type="InterPro" id="IPR037401">
    <property type="entry name" value="SnoaL-like"/>
</dbReference>
<dbReference type="SUPFAM" id="SSF48403">
    <property type="entry name" value="Ankyrin repeat"/>
    <property type="match status" value="1"/>
</dbReference>
<dbReference type="PRINTS" id="PR01415">
    <property type="entry name" value="ANKYRIN"/>
</dbReference>
<name>A0A2T1C4M6_9CYAN</name>
<dbReference type="SUPFAM" id="SSF54427">
    <property type="entry name" value="NTF2-like"/>
    <property type="match status" value="1"/>
</dbReference>
<dbReference type="Gene3D" id="1.25.40.20">
    <property type="entry name" value="Ankyrin repeat-containing domain"/>
    <property type="match status" value="2"/>
</dbReference>
<dbReference type="PANTHER" id="PTHR24171:SF8">
    <property type="entry name" value="BRCA1-ASSOCIATED RING DOMAIN PROTEIN 1"/>
    <property type="match status" value="1"/>
</dbReference>
<feature type="repeat" description="ANK" evidence="3">
    <location>
        <begin position="173"/>
        <end position="205"/>
    </location>
</feature>
<dbReference type="PROSITE" id="PS50088">
    <property type="entry name" value="ANK_REPEAT"/>
    <property type="match status" value="5"/>
</dbReference>
<feature type="repeat" description="ANK" evidence="3">
    <location>
        <begin position="241"/>
        <end position="273"/>
    </location>
</feature>
<feature type="repeat" description="ANK" evidence="3">
    <location>
        <begin position="207"/>
        <end position="239"/>
    </location>
</feature>
<dbReference type="InterPro" id="IPR032710">
    <property type="entry name" value="NTF2-like_dom_sf"/>
</dbReference>
<dbReference type="AlphaFoldDB" id="A0A2T1C4M6"/>
<proteinExistence type="predicted"/>
<organism evidence="5 6">
    <name type="scientific">Merismopedia glauca CCAP 1448/3</name>
    <dbReference type="NCBI Taxonomy" id="1296344"/>
    <lineage>
        <taxon>Bacteria</taxon>
        <taxon>Bacillati</taxon>
        <taxon>Cyanobacteriota</taxon>
        <taxon>Cyanophyceae</taxon>
        <taxon>Synechococcales</taxon>
        <taxon>Merismopediaceae</taxon>
        <taxon>Merismopedia</taxon>
    </lineage>
</organism>
<comment type="caution">
    <text evidence="5">The sequence shown here is derived from an EMBL/GenBank/DDBJ whole genome shotgun (WGS) entry which is preliminary data.</text>
</comment>
<dbReference type="Pfam" id="PF12680">
    <property type="entry name" value="SnoaL_2"/>
    <property type="match status" value="1"/>
</dbReference>
<evidence type="ECO:0000313" key="5">
    <source>
        <dbReference type="EMBL" id="PSB03201.1"/>
    </source>
</evidence>
<reference evidence="5 6" key="1">
    <citation type="submission" date="2018-02" db="EMBL/GenBank/DDBJ databases">
        <authorList>
            <person name="Cohen D.B."/>
            <person name="Kent A.D."/>
        </authorList>
    </citation>
    <scope>NUCLEOTIDE SEQUENCE [LARGE SCALE GENOMIC DNA]</scope>
    <source>
        <strain evidence="5 6">CCAP 1448/3</strain>
    </source>
</reference>
<dbReference type="PANTHER" id="PTHR24171">
    <property type="entry name" value="ANKYRIN REPEAT DOMAIN-CONTAINING PROTEIN 39-RELATED"/>
    <property type="match status" value="1"/>
</dbReference>
<dbReference type="Pfam" id="PF00023">
    <property type="entry name" value="Ank"/>
    <property type="match status" value="2"/>
</dbReference>
<protein>
    <submittedName>
        <fullName evidence="5">Ketosteroid isomerase</fullName>
    </submittedName>
</protein>
<sequence length="486" mass="52890">MSQAETQRVTETWFKALDEGDYATAMSCLADDVEWVNLQPVAGVSDVIPWIGTSHGVKEVSESFATRDRIAQVKLFKPVDLVVQGDRAFGVVHDITTVKDTGITFDITFATSMQVAGGKIVKWKSYCDPSPIIAAFRGDLSSRLIEAVENDDLDTAKRLLQETANPNTRNLENGLTVLMTAVCHANPEMVKLLLDAGADLLTTDSKTGATPLHKACQGGSVEVAKLLLDAGAFVDAVTPTMGHTPIMDALWYKWPEIVNLLVEHGANLNLGTHYGFTLEDHLKFELNVNQGEEKQKFVVMQEIIDGGSKTAHSQIESQTVMAATNQGDLKTVRELIASGADVNTLYPHVNSFSDGHTPLLVAARDGHTEIVQELLQAGAKVRVEDWVFKGSPIHKATYNGNPEILKMLVQHPDIDLDIQGPINGYTPLHDALWHGFSECAEILINAGARLDLKGHDGKQVLDIAIDVLGADDERIVPLIKAKIMGH</sequence>
<dbReference type="GO" id="GO:0004842">
    <property type="term" value="F:ubiquitin-protein transferase activity"/>
    <property type="evidence" value="ECO:0007669"/>
    <property type="project" value="TreeGrafter"/>
</dbReference>
<dbReference type="GO" id="GO:0085020">
    <property type="term" value="P:protein K6-linked ubiquitination"/>
    <property type="evidence" value="ECO:0007669"/>
    <property type="project" value="TreeGrafter"/>
</dbReference>
<dbReference type="Proteomes" id="UP000238762">
    <property type="component" value="Unassembled WGS sequence"/>
</dbReference>
<dbReference type="InterPro" id="IPR036770">
    <property type="entry name" value="Ankyrin_rpt-contain_sf"/>
</dbReference>
<feature type="repeat" description="ANK" evidence="3">
    <location>
        <begin position="354"/>
        <end position="386"/>
    </location>
</feature>
<dbReference type="OrthoDB" id="571512at2"/>
<feature type="repeat" description="ANK" evidence="3">
    <location>
        <begin position="423"/>
        <end position="455"/>
    </location>
</feature>
<evidence type="ECO:0000256" key="1">
    <source>
        <dbReference type="ARBA" id="ARBA00022737"/>
    </source>
</evidence>
<dbReference type="EMBL" id="PVWJ01000038">
    <property type="protein sequence ID" value="PSB03201.1"/>
    <property type="molecule type" value="Genomic_DNA"/>
</dbReference>
<dbReference type="GO" id="GO:0016853">
    <property type="term" value="F:isomerase activity"/>
    <property type="evidence" value="ECO:0007669"/>
    <property type="project" value="UniProtKB-KW"/>
</dbReference>
<accession>A0A2T1C4M6</accession>
<evidence type="ECO:0000256" key="3">
    <source>
        <dbReference type="PROSITE-ProRule" id="PRU00023"/>
    </source>
</evidence>
<dbReference type="Gene3D" id="3.10.450.50">
    <property type="match status" value="1"/>
</dbReference>
<dbReference type="Pfam" id="PF12796">
    <property type="entry name" value="Ank_2"/>
    <property type="match status" value="2"/>
</dbReference>
<keyword evidence="5" id="KW-0413">Isomerase</keyword>
<keyword evidence="2 3" id="KW-0040">ANK repeat</keyword>
<dbReference type="RefSeq" id="WP_106288436.1">
    <property type="nucleotide sequence ID" value="NZ_CAWNTC010000014.1"/>
</dbReference>
<feature type="domain" description="SnoaL-like" evidence="4">
    <location>
        <begin position="11"/>
        <end position="123"/>
    </location>
</feature>